<accession>A0AAE3JSC3</accession>
<dbReference type="RefSeq" id="WP_317903468.1">
    <property type="nucleotide sequence ID" value="NZ_JAIRBC010000029.1"/>
</dbReference>
<dbReference type="EMBL" id="JAIRBC010000029">
    <property type="protein sequence ID" value="MCG2462328.1"/>
    <property type="molecule type" value="Genomic_DNA"/>
</dbReference>
<name>A0AAE3JSC3_9FLAO</name>
<dbReference type="InterPro" id="IPR036513">
    <property type="entry name" value="STAS_dom_sf"/>
</dbReference>
<protein>
    <submittedName>
        <fullName evidence="1">STAS/SEC14 domain-containing protein</fullName>
    </submittedName>
</protein>
<dbReference type="InterPro" id="IPR021866">
    <property type="entry name" value="SpoIIAA-like"/>
</dbReference>
<comment type="caution">
    <text evidence="1">The sequence shown here is derived from an EMBL/GenBank/DDBJ whole genome shotgun (WGS) entry which is preliminary data.</text>
</comment>
<dbReference type="InterPro" id="IPR038396">
    <property type="entry name" value="SpoIIAA-like_sf"/>
</dbReference>
<sequence length="144" mass="16520">MNLKFIGMQNTAMTISYHIGGSVAEDHFVEFFEQMAVIAKEDRNVNLVLEIDQIDVLRNLNTFFLNGGSKKIIRDNLRKFALITDADWIEELGDLIDFVSNGIEVKVFGRDEKEKANKWIQAATMKENLELETRLKQGYAHLLV</sequence>
<keyword evidence="2" id="KW-1185">Reference proteome</keyword>
<organism evidence="1 2">
    <name type="scientific">Cerina litoralis</name>
    <dbReference type="NCBI Taxonomy" id="2874477"/>
    <lineage>
        <taxon>Bacteria</taxon>
        <taxon>Pseudomonadati</taxon>
        <taxon>Bacteroidota</taxon>
        <taxon>Flavobacteriia</taxon>
        <taxon>Flavobacteriales</taxon>
        <taxon>Flavobacteriaceae</taxon>
        <taxon>Cerina</taxon>
    </lineage>
</organism>
<dbReference type="Pfam" id="PF11964">
    <property type="entry name" value="SpoIIAA-like"/>
    <property type="match status" value="1"/>
</dbReference>
<proteinExistence type="predicted"/>
<dbReference type="Gene3D" id="3.40.50.10600">
    <property type="entry name" value="SpoIIaa-like domains"/>
    <property type="match status" value="1"/>
</dbReference>
<gene>
    <name evidence="1" type="ORF">K8352_16320</name>
</gene>
<dbReference type="AlphaFoldDB" id="A0AAE3JSC3"/>
<evidence type="ECO:0000313" key="1">
    <source>
        <dbReference type="EMBL" id="MCG2462328.1"/>
    </source>
</evidence>
<evidence type="ECO:0000313" key="2">
    <source>
        <dbReference type="Proteomes" id="UP001200642"/>
    </source>
</evidence>
<dbReference type="SUPFAM" id="SSF52091">
    <property type="entry name" value="SpoIIaa-like"/>
    <property type="match status" value="1"/>
</dbReference>
<reference evidence="1" key="1">
    <citation type="submission" date="2023-02" db="EMBL/GenBank/DDBJ databases">
        <title>Genome of Flavobacteriaceae gen. nov. sp. strain F89.</title>
        <authorList>
            <person name="Wang Y."/>
        </authorList>
    </citation>
    <scope>NUCLEOTIDE SEQUENCE</scope>
    <source>
        <strain evidence="1">F89</strain>
    </source>
</reference>
<dbReference type="Proteomes" id="UP001200642">
    <property type="component" value="Unassembled WGS sequence"/>
</dbReference>